<protein>
    <submittedName>
        <fullName evidence="2">Uncharacterized protein</fullName>
    </submittedName>
</protein>
<accession>A0A1H6AI75</accession>
<keyword evidence="1" id="KW-1133">Transmembrane helix</keyword>
<keyword evidence="1" id="KW-0812">Transmembrane</keyword>
<sequence length="124" mass="13700">MINTTTLTADIERLETLLADKLGARRGNLARRAAKAGRRLPKWVRRDLEFLSQCGHIAGHPQLASTVEPAVIARAVERSERHLSAIDVKERRIKTALGIAAGLIVQFVILFAVAVAVMRWRGLI</sequence>
<dbReference type="Proteomes" id="UP000236752">
    <property type="component" value="Unassembled WGS sequence"/>
</dbReference>
<organism evidence="2 3">
    <name type="scientific">Thalassococcus halodurans</name>
    <dbReference type="NCBI Taxonomy" id="373675"/>
    <lineage>
        <taxon>Bacteria</taxon>
        <taxon>Pseudomonadati</taxon>
        <taxon>Pseudomonadota</taxon>
        <taxon>Alphaproteobacteria</taxon>
        <taxon>Rhodobacterales</taxon>
        <taxon>Roseobacteraceae</taxon>
        <taxon>Thalassococcus</taxon>
    </lineage>
</organism>
<evidence type="ECO:0000313" key="2">
    <source>
        <dbReference type="EMBL" id="SEG47864.1"/>
    </source>
</evidence>
<keyword evidence="1" id="KW-0472">Membrane</keyword>
<evidence type="ECO:0000313" key="3">
    <source>
        <dbReference type="Proteomes" id="UP000236752"/>
    </source>
</evidence>
<dbReference type="RefSeq" id="WP_103911258.1">
    <property type="nucleotide sequence ID" value="NZ_FNUZ01000005.1"/>
</dbReference>
<dbReference type="OrthoDB" id="7874312at2"/>
<dbReference type="EMBL" id="FNUZ01000005">
    <property type="protein sequence ID" value="SEG47864.1"/>
    <property type="molecule type" value="Genomic_DNA"/>
</dbReference>
<name>A0A1H6AI75_9RHOB</name>
<reference evidence="2 3" key="1">
    <citation type="submission" date="2016-10" db="EMBL/GenBank/DDBJ databases">
        <authorList>
            <person name="de Groot N.N."/>
        </authorList>
    </citation>
    <scope>NUCLEOTIDE SEQUENCE [LARGE SCALE GENOMIC DNA]</scope>
    <source>
        <strain evidence="2 3">DSM 26915</strain>
    </source>
</reference>
<dbReference type="AlphaFoldDB" id="A0A1H6AI75"/>
<proteinExistence type="predicted"/>
<evidence type="ECO:0000256" key="1">
    <source>
        <dbReference type="SAM" id="Phobius"/>
    </source>
</evidence>
<keyword evidence="3" id="KW-1185">Reference proteome</keyword>
<feature type="transmembrane region" description="Helical" evidence="1">
    <location>
        <begin position="96"/>
        <end position="118"/>
    </location>
</feature>
<gene>
    <name evidence="2" type="ORF">SAMN04488045_2937</name>
</gene>